<evidence type="ECO:0000313" key="2">
    <source>
        <dbReference type="Proteomes" id="UP000275408"/>
    </source>
</evidence>
<comment type="caution">
    <text evidence="1">The sequence shown here is derived from an EMBL/GenBank/DDBJ whole genome shotgun (WGS) entry which is preliminary data.</text>
</comment>
<protein>
    <submittedName>
        <fullName evidence="1">Uncharacterized protein</fullName>
    </submittedName>
</protein>
<dbReference type="EMBL" id="RCHS01003751">
    <property type="protein sequence ID" value="RMX39923.1"/>
    <property type="molecule type" value="Genomic_DNA"/>
</dbReference>
<evidence type="ECO:0000313" key="1">
    <source>
        <dbReference type="EMBL" id="RMX39923.1"/>
    </source>
</evidence>
<sequence>MEMSVTKDLNKSIMVQLDTASTCNTLPDKIAQLLIPLGQTKKTILPTTKQPMTTLSSNLWVKCKPLLLSGSVQSWDWLRSLQMNSIDVEHHMVPKHCQTSILKPQYSCQQPRPRTPETSLCYKNRYLHHTFYYFASKYTISIPPCNYYSSVVTLVHDAIHKQPLARHAKIKEQFEKMESEGKIC</sequence>
<keyword evidence="2" id="KW-1185">Reference proteome</keyword>
<dbReference type="AlphaFoldDB" id="A0A3M6TEX6"/>
<name>A0A3M6TEX6_POCDA</name>
<reference evidence="1 2" key="1">
    <citation type="journal article" date="2018" name="Sci. Rep.">
        <title>Comparative analysis of the Pocillopora damicornis genome highlights role of immune system in coral evolution.</title>
        <authorList>
            <person name="Cunning R."/>
            <person name="Bay R.A."/>
            <person name="Gillette P."/>
            <person name="Baker A.C."/>
            <person name="Traylor-Knowles N."/>
        </authorList>
    </citation>
    <scope>NUCLEOTIDE SEQUENCE [LARGE SCALE GENOMIC DNA]</scope>
    <source>
        <strain evidence="1">RSMAS</strain>
        <tissue evidence="1">Whole animal</tissue>
    </source>
</reference>
<organism evidence="1 2">
    <name type="scientific">Pocillopora damicornis</name>
    <name type="common">Cauliflower coral</name>
    <name type="synonym">Millepora damicornis</name>
    <dbReference type="NCBI Taxonomy" id="46731"/>
    <lineage>
        <taxon>Eukaryota</taxon>
        <taxon>Metazoa</taxon>
        <taxon>Cnidaria</taxon>
        <taxon>Anthozoa</taxon>
        <taxon>Hexacorallia</taxon>
        <taxon>Scleractinia</taxon>
        <taxon>Astrocoeniina</taxon>
        <taxon>Pocilloporidae</taxon>
        <taxon>Pocillopora</taxon>
    </lineage>
</organism>
<proteinExistence type="predicted"/>
<dbReference type="Proteomes" id="UP000275408">
    <property type="component" value="Unassembled WGS sequence"/>
</dbReference>
<accession>A0A3M6TEX6</accession>
<gene>
    <name evidence="1" type="ORF">pdam_00021378</name>
</gene>